<dbReference type="AlphaFoldDB" id="A0AAJ1U4A2"/>
<name>A0AAJ1U4A2_9ACTN</name>
<dbReference type="EMBL" id="JAUTAN010000001">
    <property type="protein sequence ID" value="MDQ1103967.1"/>
    <property type="molecule type" value="Genomic_DNA"/>
</dbReference>
<dbReference type="SUPFAM" id="SSF158791">
    <property type="entry name" value="MgtE N-terminal domain-like"/>
    <property type="match status" value="1"/>
</dbReference>
<evidence type="ECO:0000313" key="2">
    <source>
        <dbReference type="Proteomes" id="UP001239215"/>
    </source>
</evidence>
<accession>A0AAJ1U4A2</accession>
<protein>
    <submittedName>
        <fullName evidence="1">Uncharacterized protein</fullName>
    </submittedName>
</protein>
<sequence>MAETAARDAPRGGNAATRLAARIELTKLAHELDLGLDEVAFLADADPDDLRRFRTDVAERLFARHADRFARIAHLSSLVPVAIAARAAQHAVGPLVSARIAGSLPPTEAVRLARRLPADFLAEVCLTLDPDRVRGIVADLDVELVAQIGRLLLERGEHVVLGRFVSVVPTASALAVVDGADPGDLLRAALFADDRSVLPALVDGLDDDVLVAVVEHAHATDAHLDALTLVTSLDPRARARVVGVVAGLPADRAAGFLAAVAEIDAWRELLPALGALDDGALRALVNVPATTDPTVLDAVLRTGRELDLAPTLLRVLHALDEEHLAALRGAPALADADVRRWLERHDDGDDRLTALLQAS</sequence>
<comment type="caution">
    <text evidence="1">The sequence shown here is derived from an EMBL/GenBank/DDBJ whole genome shotgun (WGS) entry which is preliminary data.</text>
</comment>
<gene>
    <name evidence="1" type="ORF">QE405_001251</name>
</gene>
<dbReference type="Proteomes" id="UP001239215">
    <property type="component" value="Unassembled WGS sequence"/>
</dbReference>
<evidence type="ECO:0000313" key="1">
    <source>
        <dbReference type="EMBL" id="MDQ1103967.1"/>
    </source>
</evidence>
<proteinExistence type="predicted"/>
<reference evidence="1" key="1">
    <citation type="submission" date="2023-07" db="EMBL/GenBank/DDBJ databases">
        <title>Functional and genomic diversity of the sorghum phyllosphere microbiome.</title>
        <authorList>
            <person name="Shade A."/>
        </authorList>
    </citation>
    <scope>NUCLEOTIDE SEQUENCE</scope>
    <source>
        <strain evidence="1">SORGH_AS_1067</strain>
    </source>
</reference>
<dbReference type="RefSeq" id="WP_307199358.1">
    <property type="nucleotide sequence ID" value="NZ_JAUTAN010000001.1"/>
</dbReference>
<organism evidence="1 2">
    <name type="scientific">Nocardioides zeae</name>
    <dbReference type="NCBI Taxonomy" id="1457234"/>
    <lineage>
        <taxon>Bacteria</taxon>
        <taxon>Bacillati</taxon>
        <taxon>Actinomycetota</taxon>
        <taxon>Actinomycetes</taxon>
        <taxon>Propionibacteriales</taxon>
        <taxon>Nocardioidaceae</taxon>
        <taxon>Nocardioides</taxon>
    </lineage>
</organism>